<dbReference type="Pfam" id="PF00486">
    <property type="entry name" value="Trans_reg_C"/>
    <property type="match status" value="1"/>
</dbReference>
<feature type="transmembrane region" description="Helical" evidence="3">
    <location>
        <begin position="119"/>
        <end position="138"/>
    </location>
</feature>
<reference evidence="5 6" key="1">
    <citation type="submission" date="2016-09" db="EMBL/GenBank/DDBJ databases">
        <title>Genomic Taxonomy of the Vibrionaceae.</title>
        <authorList>
            <person name="Gonzalez-Castillo A."/>
            <person name="Gomez-Gil B."/>
            <person name="Enciso-Ibarra K."/>
        </authorList>
    </citation>
    <scope>NUCLEOTIDE SEQUENCE [LARGE SCALE GENOMIC DNA]</scope>
    <source>
        <strain evidence="5 6">CAIM 1731</strain>
    </source>
</reference>
<dbReference type="InterPro" id="IPR036388">
    <property type="entry name" value="WH-like_DNA-bd_sf"/>
</dbReference>
<proteinExistence type="predicted"/>
<keyword evidence="6" id="KW-1185">Reference proteome</keyword>
<dbReference type="CDD" id="cd00383">
    <property type="entry name" value="trans_reg_C"/>
    <property type="match status" value="1"/>
</dbReference>
<dbReference type="Proteomes" id="UP000186206">
    <property type="component" value="Unassembled WGS sequence"/>
</dbReference>
<sequence length="188" mass="21414">MQNDTTGHNSKEVTLTPKQFRLLHCLYHAHPSVLQRDEIVDFVWESKPTSPESLPQLINRTRIVLGDTNKDILVNEPGVGYSLNFELQTEQQTAESKTAKESSAKRIDYLEAKPIDRKIMLIMSVLVVLTLCNLGSAIEASYYKHQFMSAFFAKPYPNAKQIDHNNISIVIDNNECNYTKNSQLLKCQ</sequence>
<dbReference type="SMART" id="SM00862">
    <property type="entry name" value="Trans_reg_C"/>
    <property type="match status" value="1"/>
</dbReference>
<protein>
    <recommendedName>
        <fullName evidence="4">OmpR/PhoB-type domain-containing protein</fullName>
    </recommendedName>
</protein>
<accession>A0ABX3FGT5</accession>
<dbReference type="InterPro" id="IPR001867">
    <property type="entry name" value="OmpR/PhoB-type_DNA-bd"/>
</dbReference>
<evidence type="ECO:0000256" key="2">
    <source>
        <dbReference type="PROSITE-ProRule" id="PRU01091"/>
    </source>
</evidence>
<comment type="caution">
    <text evidence="5">The sequence shown here is derived from an EMBL/GenBank/DDBJ whole genome shotgun (WGS) entry which is preliminary data.</text>
</comment>
<feature type="domain" description="OmpR/PhoB-type" evidence="4">
    <location>
        <begin position="1"/>
        <end position="85"/>
    </location>
</feature>
<evidence type="ECO:0000256" key="1">
    <source>
        <dbReference type="ARBA" id="ARBA00023125"/>
    </source>
</evidence>
<keyword evidence="3" id="KW-1133">Transmembrane helix</keyword>
<dbReference type="PROSITE" id="PS51755">
    <property type="entry name" value="OMPR_PHOB"/>
    <property type="match status" value="1"/>
</dbReference>
<gene>
    <name evidence="5" type="ORF">BIY21_14790</name>
</gene>
<dbReference type="SUPFAM" id="SSF46894">
    <property type="entry name" value="C-terminal effector domain of the bipartite response regulators"/>
    <property type="match status" value="1"/>
</dbReference>
<organism evidence="5 6">
    <name type="scientific">Vibrio ponticus</name>
    <dbReference type="NCBI Taxonomy" id="265668"/>
    <lineage>
        <taxon>Bacteria</taxon>
        <taxon>Pseudomonadati</taxon>
        <taxon>Pseudomonadota</taxon>
        <taxon>Gammaproteobacteria</taxon>
        <taxon>Vibrionales</taxon>
        <taxon>Vibrionaceae</taxon>
        <taxon>Vibrio</taxon>
    </lineage>
</organism>
<keyword evidence="3" id="KW-0812">Transmembrane</keyword>
<feature type="DNA-binding region" description="OmpR/PhoB-type" evidence="2">
    <location>
        <begin position="1"/>
        <end position="85"/>
    </location>
</feature>
<evidence type="ECO:0000259" key="4">
    <source>
        <dbReference type="PROSITE" id="PS51755"/>
    </source>
</evidence>
<dbReference type="InterPro" id="IPR016032">
    <property type="entry name" value="Sig_transdc_resp-reg_C-effctor"/>
</dbReference>
<keyword evidence="3" id="KW-0472">Membrane</keyword>
<dbReference type="EMBL" id="MJMI01000104">
    <property type="protein sequence ID" value="OLQ89730.1"/>
    <property type="molecule type" value="Genomic_DNA"/>
</dbReference>
<evidence type="ECO:0000313" key="6">
    <source>
        <dbReference type="Proteomes" id="UP000186206"/>
    </source>
</evidence>
<evidence type="ECO:0000313" key="5">
    <source>
        <dbReference type="EMBL" id="OLQ89730.1"/>
    </source>
</evidence>
<name>A0ABX3FGT5_9VIBR</name>
<dbReference type="Gene3D" id="1.10.10.10">
    <property type="entry name" value="Winged helix-like DNA-binding domain superfamily/Winged helix DNA-binding domain"/>
    <property type="match status" value="1"/>
</dbReference>
<evidence type="ECO:0000256" key="3">
    <source>
        <dbReference type="SAM" id="Phobius"/>
    </source>
</evidence>
<keyword evidence="1 2" id="KW-0238">DNA-binding</keyword>